<evidence type="ECO:0000313" key="3">
    <source>
        <dbReference type="EMBL" id="MCP1675550.1"/>
    </source>
</evidence>
<keyword evidence="2" id="KW-0564">Palmitate</keyword>
<keyword evidence="2" id="KW-0449">Lipoprotein</keyword>
<dbReference type="AlphaFoldDB" id="A0AAE3G4A5"/>
<gene>
    <name evidence="3" type="ORF">J2T57_002700</name>
</gene>
<reference evidence="3" key="1">
    <citation type="submission" date="2022-03" db="EMBL/GenBank/DDBJ databases">
        <title>Genomic Encyclopedia of Type Strains, Phase III (KMG-III): the genomes of soil and plant-associated and newly described type strains.</title>
        <authorList>
            <person name="Whitman W."/>
        </authorList>
    </citation>
    <scope>NUCLEOTIDE SEQUENCE</scope>
    <source>
        <strain evidence="3">ANL 6-2</strain>
    </source>
</reference>
<dbReference type="InterPro" id="IPR003423">
    <property type="entry name" value="OMP_efflux"/>
</dbReference>
<organism evidence="3 4">
    <name type="scientific">Natronocella acetinitrilica</name>
    <dbReference type="NCBI Taxonomy" id="414046"/>
    <lineage>
        <taxon>Bacteria</taxon>
        <taxon>Pseudomonadati</taxon>
        <taxon>Pseudomonadota</taxon>
        <taxon>Gammaproteobacteria</taxon>
        <taxon>Chromatiales</taxon>
        <taxon>Ectothiorhodospiraceae</taxon>
        <taxon>Natronocella</taxon>
    </lineage>
</organism>
<evidence type="ECO:0000256" key="2">
    <source>
        <dbReference type="RuleBase" id="RU362097"/>
    </source>
</evidence>
<dbReference type="GO" id="GO:0015562">
    <property type="term" value="F:efflux transmembrane transporter activity"/>
    <property type="evidence" value="ECO:0007669"/>
    <property type="project" value="InterPro"/>
</dbReference>
<keyword evidence="2" id="KW-0812">Transmembrane</keyword>
<dbReference type="Pfam" id="PF02321">
    <property type="entry name" value="OEP"/>
    <property type="match status" value="2"/>
</dbReference>
<keyword evidence="2" id="KW-1134">Transmembrane beta strand</keyword>
<dbReference type="EMBL" id="JALJXV010000006">
    <property type="protein sequence ID" value="MCP1675550.1"/>
    <property type="molecule type" value="Genomic_DNA"/>
</dbReference>
<dbReference type="PANTHER" id="PTHR30203:SF33">
    <property type="entry name" value="BLR4455 PROTEIN"/>
    <property type="match status" value="1"/>
</dbReference>
<dbReference type="InterPro" id="IPR010131">
    <property type="entry name" value="MdtP/NodT-like"/>
</dbReference>
<comment type="subcellular location">
    <subcellularLocation>
        <location evidence="2">Cell outer membrane</location>
        <topology evidence="2">Lipid-anchor</topology>
    </subcellularLocation>
</comment>
<dbReference type="SUPFAM" id="SSF56954">
    <property type="entry name" value="Outer membrane efflux proteins (OEP)"/>
    <property type="match status" value="1"/>
</dbReference>
<dbReference type="Gene3D" id="2.20.200.10">
    <property type="entry name" value="Outer membrane efflux proteins (OEP)"/>
    <property type="match status" value="1"/>
</dbReference>
<keyword evidence="2" id="KW-0472">Membrane</keyword>
<dbReference type="PANTHER" id="PTHR30203">
    <property type="entry name" value="OUTER MEMBRANE CATION EFFLUX PROTEIN"/>
    <property type="match status" value="1"/>
</dbReference>
<name>A0AAE3G4A5_9GAMM</name>
<evidence type="ECO:0000313" key="4">
    <source>
        <dbReference type="Proteomes" id="UP001205843"/>
    </source>
</evidence>
<accession>A0AAE3G4A5</accession>
<dbReference type="GO" id="GO:0009279">
    <property type="term" value="C:cell outer membrane"/>
    <property type="evidence" value="ECO:0007669"/>
    <property type="project" value="UniProtKB-SubCell"/>
</dbReference>
<protein>
    <submittedName>
        <fullName evidence="3">Multidrug efflux system outer membrane protein</fullName>
    </submittedName>
</protein>
<sequence length="469" mass="51099">MLSVSAAVMTACAVGPDYERPDILLPQDWPEEVRSPMDEEASIGQWWTRYDDPVLSELVERALENNLDIGLAAARVAEARASLGFRRAEQFPTVSAFAEAERDDPGLTGGGIDQEFVVAGALSYELDLWGRLSRDTESARAALLATAFSRDAVRLAVVTDLVASYFDYRAVVEQIRITERTITSREESLELEESRFRSGATTELAMRQAEAELETSRAELPGLRAEAERGRRALAILVGDSEAVGRGLGGLGDFGLPDLPDSVTELPRVLPAELLERRPDIRAAESFLIAANADIGVARAQWLPRVDLLAIYGTGATAAGDLFTGPATLWELLGTVTAPILDFGRRRSAVEGAEALYDIAELQYRATILDAIREVGDAWTLLTTADERLEARDREVAARVEVVNLAERRYGGGFSPYLEVLDARRALFDAELSRTAAARDRLIATATLYRALGGGWEIDEEQAALESAL</sequence>
<dbReference type="Proteomes" id="UP001205843">
    <property type="component" value="Unassembled WGS sequence"/>
</dbReference>
<comment type="similarity">
    <text evidence="1 2">Belongs to the outer membrane factor (OMF) (TC 1.B.17) family.</text>
</comment>
<dbReference type="NCBIfam" id="TIGR01845">
    <property type="entry name" value="outer_NodT"/>
    <property type="match status" value="1"/>
</dbReference>
<keyword evidence="4" id="KW-1185">Reference proteome</keyword>
<proteinExistence type="inferred from homology"/>
<comment type="caution">
    <text evidence="3">The sequence shown here is derived from an EMBL/GenBank/DDBJ whole genome shotgun (WGS) entry which is preliminary data.</text>
</comment>
<dbReference type="Gene3D" id="1.20.1600.10">
    <property type="entry name" value="Outer membrane efflux proteins (OEP)"/>
    <property type="match status" value="1"/>
</dbReference>
<evidence type="ECO:0000256" key="1">
    <source>
        <dbReference type="ARBA" id="ARBA00007613"/>
    </source>
</evidence>